<accession>A0A5N6P229</accession>
<dbReference type="Pfam" id="PF03018">
    <property type="entry name" value="Dirigent"/>
    <property type="match status" value="1"/>
</dbReference>
<gene>
    <name evidence="5" type="ORF">E3N88_14670</name>
</gene>
<dbReference type="OrthoDB" id="1864232at2759"/>
<dbReference type="EMBL" id="SZYD01000007">
    <property type="protein sequence ID" value="KAD5803310.1"/>
    <property type="molecule type" value="Genomic_DNA"/>
</dbReference>
<dbReference type="Gene3D" id="2.40.480.10">
    <property type="entry name" value="Allene oxide cyclase-like"/>
    <property type="match status" value="1"/>
</dbReference>
<organism evidence="5 6">
    <name type="scientific">Mikania micrantha</name>
    <name type="common">bitter vine</name>
    <dbReference type="NCBI Taxonomy" id="192012"/>
    <lineage>
        <taxon>Eukaryota</taxon>
        <taxon>Viridiplantae</taxon>
        <taxon>Streptophyta</taxon>
        <taxon>Embryophyta</taxon>
        <taxon>Tracheophyta</taxon>
        <taxon>Spermatophyta</taxon>
        <taxon>Magnoliopsida</taxon>
        <taxon>eudicotyledons</taxon>
        <taxon>Gunneridae</taxon>
        <taxon>Pentapetalae</taxon>
        <taxon>asterids</taxon>
        <taxon>campanulids</taxon>
        <taxon>Asterales</taxon>
        <taxon>Asteraceae</taxon>
        <taxon>Asteroideae</taxon>
        <taxon>Heliantheae alliance</taxon>
        <taxon>Eupatorieae</taxon>
        <taxon>Mikania</taxon>
    </lineage>
</organism>
<keyword evidence="4" id="KW-0732">Signal</keyword>
<evidence type="ECO:0000313" key="6">
    <source>
        <dbReference type="Proteomes" id="UP000326396"/>
    </source>
</evidence>
<evidence type="ECO:0000256" key="4">
    <source>
        <dbReference type="RuleBase" id="RU363099"/>
    </source>
</evidence>
<evidence type="ECO:0000256" key="2">
    <source>
        <dbReference type="ARBA" id="ARBA00011738"/>
    </source>
</evidence>
<keyword evidence="6" id="KW-1185">Reference proteome</keyword>
<comment type="subunit">
    <text evidence="2 4">Homodimer.</text>
</comment>
<evidence type="ECO:0000256" key="3">
    <source>
        <dbReference type="ARBA" id="ARBA00022525"/>
    </source>
</evidence>
<dbReference type="GO" id="GO:0009699">
    <property type="term" value="P:phenylpropanoid biosynthetic process"/>
    <property type="evidence" value="ECO:0007669"/>
    <property type="project" value="UniProtKB-ARBA"/>
</dbReference>
<dbReference type="GO" id="GO:0048046">
    <property type="term" value="C:apoplast"/>
    <property type="evidence" value="ECO:0007669"/>
    <property type="project" value="UniProtKB-SubCell"/>
</dbReference>
<comment type="similarity">
    <text evidence="1 4">Belongs to the plant dirigent protein family.</text>
</comment>
<sequence length="191" mass="21135">MAQTHAKFKNVIFTLFIFSHLLEAQSQEFSRNLSPKSLAFKKQKLSHLHFYLQETVTGDHPTAVRVAEASTTNKSRTAFGATVIIDDPLTVGPEPTSKIVGRAQGMYAFASLSESRLLMALNYVFVEGEYNGSSLSILGTNGVFSHVREMSVVGGSGVFRFARGYALAKTYFFNLSNGDTIVEYNVYVLHY</sequence>
<dbReference type="InterPro" id="IPR044859">
    <property type="entry name" value="Allene_oxi_cyc_Dirigent"/>
</dbReference>
<name>A0A5N6P229_9ASTR</name>
<dbReference type="InterPro" id="IPR004265">
    <property type="entry name" value="Dirigent"/>
</dbReference>
<comment type="caution">
    <text evidence="5">The sequence shown here is derived from an EMBL/GenBank/DDBJ whole genome shotgun (WGS) entry which is preliminary data.</text>
</comment>
<reference evidence="5 6" key="1">
    <citation type="submission" date="2019-05" db="EMBL/GenBank/DDBJ databases">
        <title>Mikania micrantha, genome provides insights into the molecular mechanism of rapid growth.</title>
        <authorList>
            <person name="Liu B."/>
        </authorList>
    </citation>
    <scope>NUCLEOTIDE SEQUENCE [LARGE SCALE GENOMIC DNA]</scope>
    <source>
        <strain evidence="5">NLD-2019</strain>
        <tissue evidence="5">Leaf</tissue>
    </source>
</reference>
<dbReference type="Proteomes" id="UP000326396">
    <property type="component" value="Linkage Group LG15"/>
</dbReference>
<comment type="subcellular location">
    <subcellularLocation>
        <location evidence="4">Secreted</location>
        <location evidence="4">Extracellular space</location>
        <location evidence="4">Apoplast</location>
    </subcellularLocation>
</comment>
<keyword evidence="3 4" id="KW-0964">Secreted</keyword>
<dbReference type="AlphaFoldDB" id="A0A5N6P229"/>
<evidence type="ECO:0000313" key="5">
    <source>
        <dbReference type="EMBL" id="KAD5803310.1"/>
    </source>
</evidence>
<feature type="signal peptide" evidence="4">
    <location>
        <begin position="1"/>
        <end position="24"/>
    </location>
</feature>
<keyword evidence="4" id="KW-0052">Apoplast</keyword>
<proteinExistence type="inferred from homology"/>
<feature type="chain" id="PRO_5024484381" description="Dirigent protein" evidence="4">
    <location>
        <begin position="25"/>
        <end position="191"/>
    </location>
</feature>
<dbReference type="PANTHER" id="PTHR21495">
    <property type="entry name" value="NUCLEOPORIN-RELATED"/>
    <property type="match status" value="1"/>
</dbReference>
<protein>
    <recommendedName>
        <fullName evidence="4">Dirigent protein</fullName>
    </recommendedName>
</protein>
<evidence type="ECO:0000256" key="1">
    <source>
        <dbReference type="ARBA" id="ARBA00010746"/>
    </source>
</evidence>
<comment type="function">
    <text evidence="4">Dirigent proteins impart stereoselectivity on the phenoxy radical-coupling reaction, yielding optically active lignans from two molecules of coniferyl alcohol in the biosynthesis of lignans, flavonolignans, and alkaloids and thus plays a central role in plant secondary metabolism.</text>
</comment>